<dbReference type="SUPFAM" id="SSF47413">
    <property type="entry name" value="lambda repressor-like DNA-binding domains"/>
    <property type="match status" value="1"/>
</dbReference>
<dbReference type="InterPro" id="IPR036286">
    <property type="entry name" value="LexA/Signal_pep-like_sf"/>
</dbReference>
<accession>A0A0T9RQC4</accession>
<dbReference type="GO" id="GO:0003677">
    <property type="term" value="F:DNA binding"/>
    <property type="evidence" value="ECO:0007669"/>
    <property type="project" value="InterPro"/>
</dbReference>
<organism evidence="2 3">
    <name type="scientific">Yersinia pekkanenii</name>
    <dbReference type="NCBI Taxonomy" id="1288385"/>
    <lineage>
        <taxon>Bacteria</taxon>
        <taxon>Pseudomonadati</taxon>
        <taxon>Pseudomonadota</taxon>
        <taxon>Gammaproteobacteria</taxon>
        <taxon>Enterobacterales</taxon>
        <taxon>Yersiniaceae</taxon>
        <taxon>Yersinia</taxon>
    </lineage>
</organism>
<reference evidence="3" key="1">
    <citation type="submission" date="2015-03" db="EMBL/GenBank/DDBJ databases">
        <authorList>
            <consortium name="Pathogen Informatics"/>
        </authorList>
    </citation>
    <scope>NUCLEOTIDE SEQUENCE [LARGE SCALE GENOMIC DNA]</scope>
    <source>
        <strain evidence="3">A125KOH2</strain>
    </source>
</reference>
<dbReference type="RefSeq" id="WP_049615529.1">
    <property type="nucleotide sequence ID" value="NZ_CQAZ01000130.1"/>
</dbReference>
<dbReference type="SMART" id="SM00530">
    <property type="entry name" value="HTH_XRE"/>
    <property type="match status" value="1"/>
</dbReference>
<evidence type="ECO:0000313" key="2">
    <source>
        <dbReference type="EMBL" id="CNI74738.1"/>
    </source>
</evidence>
<dbReference type="SUPFAM" id="SSF51306">
    <property type="entry name" value="LexA/Signal peptidase"/>
    <property type="match status" value="1"/>
</dbReference>
<dbReference type="Gene3D" id="1.10.260.40">
    <property type="entry name" value="lambda repressor-like DNA-binding domains"/>
    <property type="match status" value="1"/>
</dbReference>
<dbReference type="InterPro" id="IPR001387">
    <property type="entry name" value="Cro/C1-type_HTH"/>
</dbReference>
<dbReference type="EMBL" id="CQAZ01000130">
    <property type="protein sequence ID" value="CNI74738.1"/>
    <property type="molecule type" value="Genomic_DNA"/>
</dbReference>
<name>A0A0T9RQC4_9GAMM</name>
<evidence type="ECO:0000313" key="3">
    <source>
        <dbReference type="Proteomes" id="UP000045840"/>
    </source>
</evidence>
<dbReference type="Pfam" id="PF01381">
    <property type="entry name" value="HTH_3"/>
    <property type="match status" value="1"/>
</dbReference>
<dbReference type="InterPro" id="IPR015927">
    <property type="entry name" value="Peptidase_S24_S26A/B/C"/>
</dbReference>
<dbReference type="PROSITE" id="PS50943">
    <property type="entry name" value="HTH_CROC1"/>
    <property type="match status" value="1"/>
</dbReference>
<dbReference type="Pfam" id="PF00717">
    <property type="entry name" value="Peptidase_S24"/>
    <property type="match status" value="1"/>
</dbReference>
<gene>
    <name evidence="2" type="ORF">ERS008529_04806</name>
</gene>
<sequence length="225" mass="25576">MSTLAERLISRRSELQLTQESLAKKAGVTRVAISKAELGMTKNFNSNTLFKIAQALVCDPQWLQTGLGSPDVSKPSPKVWDENVANSTQPNYRYSYPKLNWVQAGRFAQFGDNYDMYDIENWHDSVKYAGERGFWLEIKGDSMTSPQGVTFPEGMSILINPEKDPHPNCYVIAQLKSSGEITFKKYVTDMGREFLKPLNPQYPMIELNYDCEIIGVVVDARWDIF</sequence>
<dbReference type="InterPro" id="IPR010982">
    <property type="entry name" value="Lambda_DNA-bd_dom_sf"/>
</dbReference>
<evidence type="ECO:0000259" key="1">
    <source>
        <dbReference type="PROSITE" id="PS50943"/>
    </source>
</evidence>
<feature type="domain" description="HTH cro/C1-type" evidence="1">
    <location>
        <begin position="8"/>
        <end position="63"/>
    </location>
</feature>
<dbReference type="CDD" id="cd06529">
    <property type="entry name" value="S24_LexA-like"/>
    <property type="match status" value="1"/>
</dbReference>
<dbReference type="InterPro" id="IPR050077">
    <property type="entry name" value="LexA_repressor"/>
</dbReference>
<dbReference type="Proteomes" id="UP000045840">
    <property type="component" value="Unassembled WGS sequence"/>
</dbReference>
<dbReference type="CDD" id="cd00093">
    <property type="entry name" value="HTH_XRE"/>
    <property type="match status" value="1"/>
</dbReference>
<protein>
    <submittedName>
        <fullName evidence="2">Prophage repressor protein</fullName>
    </submittedName>
</protein>
<dbReference type="InterPro" id="IPR039418">
    <property type="entry name" value="LexA-like"/>
</dbReference>
<dbReference type="AlphaFoldDB" id="A0A0T9RQC4"/>
<proteinExistence type="predicted"/>
<dbReference type="PANTHER" id="PTHR33516:SF2">
    <property type="entry name" value="LEXA REPRESSOR-RELATED"/>
    <property type="match status" value="1"/>
</dbReference>
<dbReference type="Gene3D" id="2.10.109.10">
    <property type="entry name" value="Umud Fragment, subunit A"/>
    <property type="match status" value="1"/>
</dbReference>
<dbReference type="PANTHER" id="PTHR33516">
    <property type="entry name" value="LEXA REPRESSOR"/>
    <property type="match status" value="1"/>
</dbReference>